<gene>
    <name evidence="1" type="ORF">GMARGA_LOCUS43212</name>
</gene>
<keyword evidence="2" id="KW-1185">Reference proteome</keyword>
<evidence type="ECO:0000313" key="2">
    <source>
        <dbReference type="Proteomes" id="UP000789901"/>
    </source>
</evidence>
<evidence type="ECO:0000313" key="1">
    <source>
        <dbReference type="EMBL" id="CAG8854391.1"/>
    </source>
</evidence>
<feature type="non-terminal residue" evidence="1">
    <location>
        <position position="1"/>
    </location>
</feature>
<accession>A0ABN7XHS2</accession>
<sequence length="41" mass="4531">PGILDWDSHGGVIDWAVESLQPEVIKEMSSKMITCFPVDIS</sequence>
<dbReference type="EMBL" id="CAJVQB010137306">
    <property type="protein sequence ID" value="CAG8854391.1"/>
    <property type="molecule type" value="Genomic_DNA"/>
</dbReference>
<dbReference type="Proteomes" id="UP000789901">
    <property type="component" value="Unassembled WGS sequence"/>
</dbReference>
<comment type="caution">
    <text evidence="1">The sequence shown here is derived from an EMBL/GenBank/DDBJ whole genome shotgun (WGS) entry which is preliminary data.</text>
</comment>
<organism evidence="1 2">
    <name type="scientific">Gigaspora margarita</name>
    <dbReference type="NCBI Taxonomy" id="4874"/>
    <lineage>
        <taxon>Eukaryota</taxon>
        <taxon>Fungi</taxon>
        <taxon>Fungi incertae sedis</taxon>
        <taxon>Mucoromycota</taxon>
        <taxon>Glomeromycotina</taxon>
        <taxon>Glomeromycetes</taxon>
        <taxon>Diversisporales</taxon>
        <taxon>Gigasporaceae</taxon>
        <taxon>Gigaspora</taxon>
    </lineage>
</organism>
<protein>
    <submittedName>
        <fullName evidence="1">7216_t:CDS:1</fullName>
    </submittedName>
</protein>
<name>A0ABN7XHS2_GIGMA</name>
<proteinExistence type="predicted"/>
<reference evidence="1 2" key="1">
    <citation type="submission" date="2021-06" db="EMBL/GenBank/DDBJ databases">
        <authorList>
            <person name="Kallberg Y."/>
            <person name="Tangrot J."/>
            <person name="Rosling A."/>
        </authorList>
    </citation>
    <scope>NUCLEOTIDE SEQUENCE [LARGE SCALE GENOMIC DNA]</scope>
    <source>
        <strain evidence="1 2">120-4 pot B 10/14</strain>
    </source>
</reference>